<dbReference type="InterPro" id="IPR050832">
    <property type="entry name" value="Bact_Acetyltransf"/>
</dbReference>
<name>A0A6M7WM29_RHILI</name>
<reference evidence="5 6" key="1">
    <citation type="submission" date="2018-10" db="EMBL/GenBank/DDBJ databases">
        <authorList>
            <person name="Perry B.J."/>
            <person name="Sullivan J.T."/>
            <person name="Murphy R.J.T."/>
            <person name="Ramsay J.P."/>
            <person name="Ronson C.W."/>
        </authorList>
    </citation>
    <scope>NUCLEOTIDE SEQUENCE [LARGE SCALE GENOMIC DNA]</scope>
    <source>
        <strain evidence="5 6">R88b</strain>
    </source>
</reference>
<dbReference type="SUPFAM" id="SSF55729">
    <property type="entry name" value="Acyl-CoA N-acyltransferases (Nat)"/>
    <property type="match status" value="1"/>
</dbReference>
<dbReference type="InterPro" id="IPR000182">
    <property type="entry name" value="GNAT_dom"/>
</dbReference>
<evidence type="ECO:0000259" key="4">
    <source>
        <dbReference type="PROSITE" id="PS51186"/>
    </source>
</evidence>
<dbReference type="InterPro" id="IPR016181">
    <property type="entry name" value="Acyl_CoA_acyltransferase"/>
</dbReference>
<keyword evidence="1 5" id="KW-0808">Transferase</keyword>
<evidence type="ECO:0000256" key="1">
    <source>
        <dbReference type="ARBA" id="ARBA00022679"/>
    </source>
</evidence>
<dbReference type="PANTHER" id="PTHR43877">
    <property type="entry name" value="AMINOALKYLPHOSPHONATE N-ACETYLTRANSFERASE-RELATED-RELATED"/>
    <property type="match status" value="1"/>
</dbReference>
<dbReference type="GO" id="GO:0016747">
    <property type="term" value="F:acyltransferase activity, transferring groups other than amino-acyl groups"/>
    <property type="evidence" value="ECO:0007669"/>
    <property type="project" value="InterPro"/>
</dbReference>
<gene>
    <name evidence="5" type="ORF">EB235_00600</name>
</gene>
<evidence type="ECO:0000313" key="6">
    <source>
        <dbReference type="Proteomes" id="UP000503017"/>
    </source>
</evidence>
<dbReference type="Pfam" id="PF00583">
    <property type="entry name" value="Acetyltransf_1"/>
    <property type="match status" value="1"/>
</dbReference>
<dbReference type="CDD" id="cd04301">
    <property type="entry name" value="NAT_SF"/>
    <property type="match status" value="1"/>
</dbReference>
<dbReference type="PANTHER" id="PTHR43877:SF2">
    <property type="entry name" value="AMINOALKYLPHOSPHONATE N-ACETYLTRANSFERASE-RELATED"/>
    <property type="match status" value="1"/>
</dbReference>
<dbReference type="Proteomes" id="UP000503017">
    <property type="component" value="Chromosome"/>
</dbReference>
<dbReference type="EMBL" id="CP033367">
    <property type="protein sequence ID" value="QKD00151.1"/>
    <property type="molecule type" value="Genomic_DNA"/>
</dbReference>
<evidence type="ECO:0000256" key="2">
    <source>
        <dbReference type="ARBA" id="ARBA00023315"/>
    </source>
</evidence>
<dbReference type="AlphaFoldDB" id="A0A6M7WM29"/>
<accession>A0A6M7WM29</accession>
<evidence type="ECO:0000313" key="5">
    <source>
        <dbReference type="EMBL" id="QKD00151.1"/>
    </source>
</evidence>
<feature type="domain" description="N-acetyltransferase" evidence="4">
    <location>
        <begin position="31"/>
        <end position="165"/>
    </location>
</feature>
<sequence>MRCAPSSPSCRDMTGPGGTDDPDTDGATPLVVLSDPTPDDIVALEDQLYGFNVAATGIDDGRYLSIFLKRDDGTIYAGLHGHSWAGVCEIKTLWIADSERGKGLGSRLLAAAEQEARLRGCHVVHLASFTFQAPDFYEKHGFQRLVQLEDFPRGHANVLLAKTLVPEPPV</sequence>
<dbReference type="PROSITE" id="PS51186">
    <property type="entry name" value="GNAT"/>
    <property type="match status" value="1"/>
</dbReference>
<proteinExistence type="predicted"/>
<dbReference type="Gene3D" id="3.40.630.30">
    <property type="match status" value="1"/>
</dbReference>
<evidence type="ECO:0000256" key="3">
    <source>
        <dbReference type="SAM" id="MobiDB-lite"/>
    </source>
</evidence>
<feature type="region of interest" description="Disordered" evidence="3">
    <location>
        <begin position="1"/>
        <end position="29"/>
    </location>
</feature>
<protein>
    <submittedName>
        <fullName evidence="5">GNAT family N-acetyltransferase</fullName>
    </submittedName>
</protein>
<organism evidence="5 6">
    <name type="scientific">Mesorhizobium loti R88b</name>
    <dbReference type="NCBI Taxonomy" id="935548"/>
    <lineage>
        <taxon>Bacteria</taxon>
        <taxon>Pseudomonadati</taxon>
        <taxon>Pseudomonadota</taxon>
        <taxon>Alphaproteobacteria</taxon>
        <taxon>Hyphomicrobiales</taxon>
        <taxon>Phyllobacteriaceae</taxon>
        <taxon>Mesorhizobium</taxon>
    </lineage>
</organism>
<keyword evidence="2" id="KW-0012">Acyltransferase</keyword>